<reference evidence="2 3" key="1">
    <citation type="submission" date="2018-09" db="EMBL/GenBank/DDBJ databases">
        <title>Murine metabolic-syndrome-specific gut microbial biobank.</title>
        <authorList>
            <person name="Liu C."/>
        </authorList>
    </citation>
    <scope>NUCLEOTIDE SEQUENCE [LARGE SCALE GENOMIC DNA]</scope>
    <source>
        <strain evidence="2 3">0.1xD8-82</strain>
    </source>
</reference>
<accession>A0A3A9A6Y0</accession>
<keyword evidence="1" id="KW-0812">Transmembrane</keyword>
<protein>
    <submittedName>
        <fullName evidence="2">Uncharacterized protein</fullName>
    </submittedName>
</protein>
<sequence length="115" mass="13196">MFLEPDMEAKKQKFFYLASFFLIGVVFLIYGKDVVNMSALLLIGLNICLGRKKHRLCGLIQMLPFPGIINGLLVPPLIVPPYFFAMSVQETVVYQFILYGVLFMLLLLYEREKLA</sequence>
<dbReference type="EMBL" id="RAYQ01000049">
    <property type="protein sequence ID" value="RKI87014.1"/>
    <property type="molecule type" value="Genomic_DNA"/>
</dbReference>
<evidence type="ECO:0000256" key="1">
    <source>
        <dbReference type="SAM" id="Phobius"/>
    </source>
</evidence>
<keyword evidence="1" id="KW-0472">Membrane</keyword>
<dbReference type="Proteomes" id="UP000280696">
    <property type="component" value="Unassembled WGS sequence"/>
</dbReference>
<evidence type="ECO:0000313" key="2">
    <source>
        <dbReference type="EMBL" id="RKI87014.1"/>
    </source>
</evidence>
<name>A0A3A9A6Y0_9FIRM</name>
<evidence type="ECO:0000313" key="3">
    <source>
        <dbReference type="Proteomes" id="UP000280696"/>
    </source>
</evidence>
<feature type="transmembrane region" description="Helical" evidence="1">
    <location>
        <begin position="91"/>
        <end position="109"/>
    </location>
</feature>
<organism evidence="2 3">
    <name type="scientific">Parablautia intestinalis</name>
    <dbReference type="NCBI Taxonomy" id="2320100"/>
    <lineage>
        <taxon>Bacteria</taxon>
        <taxon>Bacillati</taxon>
        <taxon>Bacillota</taxon>
        <taxon>Clostridia</taxon>
        <taxon>Lachnospirales</taxon>
        <taxon>Lachnospiraceae</taxon>
        <taxon>Parablautia</taxon>
    </lineage>
</organism>
<proteinExistence type="predicted"/>
<comment type="caution">
    <text evidence="2">The sequence shown here is derived from an EMBL/GenBank/DDBJ whole genome shotgun (WGS) entry which is preliminary data.</text>
</comment>
<feature type="transmembrane region" description="Helical" evidence="1">
    <location>
        <begin position="56"/>
        <end position="79"/>
    </location>
</feature>
<keyword evidence="3" id="KW-1185">Reference proteome</keyword>
<keyword evidence="1" id="KW-1133">Transmembrane helix</keyword>
<dbReference type="AlphaFoldDB" id="A0A3A9A6Y0"/>
<gene>
    <name evidence="2" type="ORF">D7V94_21750</name>
</gene>
<feature type="transmembrane region" description="Helical" evidence="1">
    <location>
        <begin position="14"/>
        <end position="35"/>
    </location>
</feature>